<dbReference type="InterPro" id="IPR007627">
    <property type="entry name" value="RNA_pol_sigma70_r2"/>
</dbReference>
<dbReference type="KEGG" id="agv:OJF2_71910"/>
<dbReference type="NCBIfam" id="TIGR02937">
    <property type="entry name" value="sigma70-ECF"/>
    <property type="match status" value="1"/>
</dbReference>
<accession>A0A5B9WDJ2</accession>
<evidence type="ECO:0000259" key="7">
    <source>
        <dbReference type="Pfam" id="PF08281"/>
    </source>
</evidence>
<evidence type="ECO:0000313" key="8">
    <source>
        <dbReference type="EMBL" id="QEH38587.1"/>
    </source>
</evidence>
<keyword evidence="9" id="KW-1185">Reference proteome</keyword>
<evidence type="ECO:0000256" key="2">
    <source>
        <dbReference type="ARBA" id="ARBA00023015"/>
    </source>
</evidence>
<evidence type="ECO:0000256" key="4">
    <source>
        <dbReference type="ARBA" id="ARBA00023125"/>
    </source>
</evidence>
<feature type="domain" description="RNA polymerase sigma-70 region 2" evidence="6">
    <location>
        <begin position="53"/>
        <end position="121"/>
    </location>
</feature>
<keyword evidence="2" id="KW-0805">Transcription regulation</keyword>
<keyword evidence="3" id="KW-0731">Sigma factor</keyword>
<evidence type="ECO:0000259" key="6">
    <source>
        <dbReference type="Pfam" id="PF04542"/>
    </source>
</evidence>
<dbReference type="Pfam" id="PF08281">
    <property type="entry name" value="Sigma70_r4_2"/>
    <property type="match status" value="1"/>
</dbReference>
<dbReference type="Gene3D" id="1.10.10.10">
    <property type="entry name" value="Winged helix-like DNA-binding domain superfamily/Winged helix DNA-binding domain"/>
    <property type="match status" value="1"/>
</dbReference>
<dbReference type="SUPFAM" id="SSF88659">
    <property type="entry name" value="Sigma3 and sigma4 domains of RNA polymerase sigma factors"/>
    <property type="match status" value="1"/>
</dbReference>
<dbReference type="GO" id="GO:0006352">
    <property type="term" value="P:DNA-templated transcription initiation"/>
    <property type="evidence" value="ECO:0007669"/>
    <property type="project" value="InterPro"/>
</dbReference>
<feature type="domain" description="RNA polymerase sigma factor 70 region 4 type 2" evidence="7">
    <location>
        <begin position="154"/>
        <end position="202"/>
    </location>
</feature>
<dbReference type="Gene3D" id="1.10.1740.10">
    <property type="match status" value="1"/>
</dbReference>
<dbReference type="OrthoDB" id="291047at2"/>
<dbReference type="InterPro" id="IPR014284">
    <property type="entry name" value="RNA_pol_sigma-70_dom"/>
</dbReference>
<dbReference type="RefSeq" id="WP_148598017.1">
    <property type="nucleotide sequence ID" value="NZ_CP042997.1"/>
</dbReference>
<keyword evidence="5" id="KW-0804">Transcription</keyword>
<dbReference type="InterPro" id="IPR013325">
    <property type="entry name" value="RNA_pol_sigma_r2"/>
</dbReference>
<dbReference type="AlphaFoldDB" id="A0A5B9WDJ2"/>
<protein>
    <submittedName>
        <fullName evidence="8">ECF RNA polymerase sigma factor SigH</fullName>
    </submittedName>
</protein>
<reference evidence="8 9" key="1">
    <citation type="submission" date="2019-08" db="EMBL/GenBank/DDBJ databases">
        <title>Deep-cultivation of Planctomycetes and their phenomic and genomic characterization uncovers novel biology.</title>
        <authorList>
            <person name="Wiegand S."/>
            <person name="Jogler M."/>
            <person name="Boedeker C."/>
            <person name="Pinto D."/>
            <person name="Vollmers J."/>
            <person name="Rivas-Marin E."/>
            <person name="Kohn T."/>
            <person name="Peeters S.H."/>
            <person name="Heuer A."/>
            <person name="Rast P."/>
            <person name="Oberbeckmann S."/>
            <person name="Bunk B."/>
            <person name="Jeske O."/>
            <person name="Meyerdierks A."/>
            <person name="Storesund J.E."/>
            <person name="Kallscheuer N."/>
            <person name="Luecker S."/>
            <person name="Lage O.M."/>
            <person name="Pohl T."/>
            <person name="Merkel B.J."/>
            <person name="Hornburger P."/>
            <person name="Mueller R.-W."/>
            <person name="Bruemmer F."/>
            <person name="Labrenz M."/>
            <person name="Spormann A.M."/>
            <person name="Op den Camp H."/>
            <person name="Overmann J."/>
            <person name="Amann R."/>
            <person name="Jetten M.S.M."/>
            <person name="Mascher T."/>
            <person name="Medema M.H."/>
            <person name="Devos D.P."/>
            <person name="Kaster A.-K."/>
            <person name="Ovreas L."/>
            <person name="Rohde M."/>
            <person name="Galperin M.Y."/>
            <person name="Jogler C."/>
        </authorList>
    </citation>
    <scope>NUCLEOTIDE SEQUENCE [LARGE SCALE GENOMIC DNA]</scope>
    <source>
        <strain evidence="8 9">OJF2</strain>
    </source>
</reference>
<dbReference type="InterPro" id="IPR013324">
    <property type="entry name" value="RNA_pol_sigma_r3/r4-like"/>
</dbReference>
<dbReference type="InterPro" id="IPR013249">
    <property type="entry name" value="RNA_pol_sigma70_r4_t2"/>
</dbReference>
<dbReference type="Pfam" id="PF04542">
    <property type="entry name" value="Sigma70_r2"/>
    <property type="match status" value="1"/>
</dbReference>
<dbReference type="Proteomes" id="UP000324233">
    <property type="component" value="Chromosome"/>
</dbReference>
<dbReference type="CDD" id="cd06171">
    <property type="entry name" value="Sigma70_r4"/>
    <property type="match status" value="1"/>
</dbReference>
<evidence type="ECO:0000313" key="9">
    <source>
        <dbReference type="Proteomes" id="UP000324233"/>
    </source>
</evidence>
<comment type="similarity">
    <text evidence="1">Belongs to the sigma-70 factor family. ECF subfamily.</text>
</comment>
<dbReference type="GO" id="GO:0016987">
    <property type="term" value="F:sigma factor activity"/>
    <property type="evidence" value="ECO:0007669"/>
    <property type="project" value="UniProtKB-KW"/>
</dbReference>
<proteinExistence type="inferred from homology"/>
<dbReference type="SUPFAM" id="SSF88946">
    <property type="entry name" value="Sigma2 domain of RNA polymerase sigma factors"/>
    <property type="match status" value="1"/>
</dbReference>
<dbReference type="GO" id="GO:0003677">
    <property type="term" value="F:DNA binding"/>
    <property type="evidence" value="ECO:0007669"/>
    <property type="project" value="UniProtKB-KW"/>
</dbReference>
<dbReference type="InterPro" id="IPR036388">
    <property type="entry name" value="WH-like_DNA-bd_sf"/>
</dbReference>
<name>A0A5B9WDJ2_9BACT</name>
<dbReference type="PANTHER" id="PTHR43133:SF8">
    <property type="entry name" value="RNA POLYMERASE SIGMA FACTOR HI_1459-RELATED"/>
    <property type="match status" value="1"/>
</dbReference>
<evidence type="ECO:0000256" key="3">
    <source>
        <dbReference type="ARBA" id="ARBA00023082"/>
    </source>
</evidence>
<keyword evidence="4" id="KW-0238">DNA-binding</keyword>
<sequence>MATAGGEPKGWARDLDLIAGSGGAVGLSDAELLGRFARGRGAEPAAEAAFETLVAKHGPMVLGVCRGVLGQAADADDAFQATFLVLVRKAGSGSVRVGDSLGPWLYGVARRVALKARAASRKRRGREAPAEAASDASRDRDGIDVEALDARPILYEELDRLPEKYRSPVVLCHLEGLSHEEAARRLDWPVGTVSGRLSRARDLLRSRLSRRGLGVSPALEAGMFLPRLSPPVPSPLLRSTVRSASAFLAGGTLPASVLTLTRGVIAAMFVHKLKIAALAGSSLALMTVAGAYAAGQIAARPAAQGPQRDIPGLPKGATRSQDGLVVLGNPDMKRPQLSLPTLSNDSIVAVAPRDRRSVTAMVIDDGAWQEYRAPEGTTLVPIMSADVLALMYTGDDVREVAALSTSSTSMVVEKPRGTWVRQPLRQPARGEIIPVLGQGMAYYHVDSDLYAYSATTNTWDTLHLDGAEPPRIALRRSDILAEQGDTLYVFSARRGKWSKGLKVPGTEPK</sequence>
<dbReference type="EMBL" id="CP042997">
    <property type="protein sequence ID" value="QEH38587.1"/>
    <property type="molecule type" value="Genomic_DNA"/>
</dbReference>
<evidence type="ECO:0000256" key="1">
    <source>
        <dbReference type="ARBA" id="ARBA00010641"/>
    </source>
</evidence>
<evidence type="ECO:0000256" key="5">
    <source>
        <dbReference type="ARBA" id="ARBA00023163"/>
    </source>
</evidence>
<gene>
    <name evidence="8" type="primary">sigH</name>
    <name evidence="8" type="ORF">OJF2_71910</name>
</gene>
<dbReference type="InterPro" id="IPR039425">
    <property type="entry name" value="RNA_pol_sigma-70-like"/>
</dbReference>
<dbReference type="PANTHER" id="PTHR43133">
    <property type="entry name" value="RNA POLYMERASE ECF-TYPE SIGMA FACTO"/>
    <property type="match status" value="1"/>
</dbReference>
<organism evidence="8 9">
    <name type="scientific">Aquisphaera giovannonii</name>
    <dbReference type="NCBI Taxonomy" id="406548"/>
    <lineage>
        <taxon>Bacteria</taxon>
        <taxon>Pseudomonadati</taxon>
        <taxon>Planctomycetota</taxon>
        <taxon>Planctomycetia</taxon>
        <taxon>Isosphaerales</taxon>
        <taxon>Isosphaeraceae</taxon>
        <taxon>Aquisphaera</taxon>
    </lineage>
</organism>